<evidence type="ECO:0000313" key="1">
    <source>
        <dbReference type="EMBL" id="CAG8750329.1"/>
    </source>
</evidence>
<keyword evidence="2" id="KW-1185">Reference proteome</keyword>
<reference evidence="1" key="1">
    <citation type="submission" date="2021-06" db="EMBL/GenBank/DDBJ databases">
        <authorList>
            <person name="Kallberg Y."/>
            <person name="Tangrot J."/>
            <person name="Rosling A."/>
        </authorList>
    </citation>
    <scope>NUCLEOTIDE SEQUENCE</scope>
    <source>
        <strain evidence="1">CL356</strain>
    </source>
</reference>
<feature type="non-terminal residue" evidence="1">
    <location>
        <position position="1"/>
    </location>
</feature>
<evidence type="ECO:0000313" key="2">
    <source>
        <dbReference type="Proteomes" id="UP000789525"/>
    </source>
</evidence>
<proteinExistence type="predicted"/>
<protein>
    <submittedName>
        <fullName evidence="1">16861_t:CDS:1</fullName>
    </submittedName>
</protein>
<sequence length="282" mass="31906">SVVRNQPLPGTSGVYETNPNSDDGKPFLPTPHAPPPDDIPEEQDIYSPSNPIEPSLPPPNISAFDAGIVSDQTSPTLQLIWDANPKGPLSMNSPDIQLFIDVLRSNQHSKLIKLIKWMLESDWYRKNTEEQLPPENSGLRSLIKPRGSAEACSSPFSAFLSEKMGRSSYDCLLCRNEPGKRRVTRSLVRALGHARQHFRYTKIDGYYDENTRKDQERRHQRPPKYCSVCKRKGAIQNWKRHCTTVTHKKKAAAATAAKLVSELYPRLCILTFDALRSNQENR</sequence>
<gene>
    <name evidence="1" type="ORF">ACOLOM_LOCUS12666</name>
</gene>
<dbReference type="EMBL" id="CAJVPT010052813">
    <property type="protein sequence ID" value="CAG8750329.1"/>
    <property type="molecule type" value="Genomic_DNA"/>
</dbReference>
<dbReference type="Proteomes" id="UP000789525">
    <property type="component" value="Unassembled WGS sequence"/>
</dbReference>
<comment type="caution">
    <text evidence="1">The sequence shown here is derived from an EMBL/GenBank/DDBJ whole genome shotgun (WGS) entry which is preliminary data.</text>
</comment>
<organism evidence="1 2">
    <name type="scientific">Acaulospora colombiana</name>
    <dbReference type="NCBI Taxonomy" id="27376"/>
    <lineage>
        <taxon>Eukaryota</taxon>
        <taxon>Fungi</taxon>
        <taxon>Fungi incertae sedis</taxon>
        <taxon>Mucoromycota</taxon>
        <taxon>Glomeromycotina</taxon>
        <taxon>Glomeromycetes</taxon>
        <taxon>Diversisporales</taxon>
        <taxon>Acaulosporaceae</taxon>
        <taxon>Acaulospora</taxon>
    </lineage>
</organism>
<accession>A0ACA9QJ35</accession>
<name>A0ACA9QJ35_9GLOM</name>